<dbReference type="Pfam" id="PF00934">
    <property type="entry name" value="PE"/>
    <property type="match status" value="1"/>
</dbReference>
<gene>
    <name evidence="3" type="ORF">TBOG_02651</name>
</gene>
<protein>
    <recommendedName>
        <fullName evidence="2">PE domain-containing protein</fullName>
    </recommendedName>
</protein>
<accession>A0A9P2M4C2</accession>
<evidence type="ECO:0000313" key="3">
    <source>
        <dbReference type="EMBL" id="EFD43816.2"/>
    </source>
</evidence>
<sequence length="100" mass="10804">MWRGSVRRSARPMRSWQARRRRWRPTAADEVSMAIAALFGANAQEYQQISAQAAAYLAQFVAALTSGGGWYAAAETANATLAHEVLNAVNAPTQALLAGR</sequence>
<dbReference type="Gene3D" id="1.10.287.850">
    <property type="entry name" value="HP0062-like domain"/>
    <property type="match status" value="1"/>
</dbReference>
<evidence type="ECO:0000259" key="2">
    <source>
        <dbReference type="Pfam" id="PF00934"/>
    </source>
</evidence>
<evidence type="ECO:0000256" key="1">
    <source>
        <dbReference type="SAM" id="MobiDB-lite"/>
    </source>
</evidence>
<proteinExistence type="predicted"/>
<dbReference type="InterPro" id="IPR038332">
    <property type="entry name" value="PPE_sf"/>
</dbReference>
<evidence type="ECO:0000313" key="4">
    <source>
        <dbReference type="Proteomes" id="UP000005088"/>
    </source>
</evidence>
<dbReference type="Proteomes" id="UP000005088">
    <property type="component" value="Unassembled WGS sequence"/>
</dbReference>
<feature type="region of interest" description="Disordered" evidence="1">
    <location>
        <begin position="1"/>
        <end position="20"/>
    </location>
</feature>
<organism evidence="3 4">
    <name type="scientific">Mycobacterium tuberculosis variant africanum K85</name>
    <dbReference type="NCBI Taxonomy" id="611304"/>
    <lineage>
        <taxon>Bacteria</taxon>
        <taxon>Bacillati</taxon>
        <taxon>Actinomycetota</taxon>
        <taxon>Actinomycetes</taxon>
        <taxon>Mycobacteriales</taxon>
        <taxon>Mycobacteriaceae</taxon>
        <taxon>Mycobacterium</taxon>
        <taxon>Mycobacterium tuberculosis complex</taxon>
    </lineage>
</organism>
<dbReference type="InterPro" id="IPR000084">
    <property type="entry name" value="PE-PGRS_N"/>
</dbReference>
<name>A0A9P2M4C2_MYCTX</name>
<dbReference type="AlphaFoldDB" id="A0A9P2M4C2"/>
<dbReference type="EMBL" id="GG663503">
    <property type="protein sequence ID" value="EFD43816.2"/>
    <property type="molecule type" value="Genomic_DNA"/>
</dbReference>
<feature type="domain" description="PE" evidence="2">
    <location>
        <begin position="24"/>
        <end position="78"/>
    </location>
</feature>
<reference evidence="4" key="1">
    <citation type="submission" date="2009-03" db="EMBL/GenBank/DDBJ databases">
        <title>The Genome Sequence of Mycobacterium africanum strain K85 (originally listed here as Mycobacterium tuberculosis).</title>
        <authorList>
            <consortium name="The Broad Institute Genome Sequencing Platform"/>
            <person name="Small P."/>
            <person name="Gagneaux S."/>
            <person name="Hopewell P."/>
            <person name="Young S.K."/>
            <person name="Kodira C.D."/>
            <person name="Zeng Q."/>
            <person name="Koehrsen M."/>
            <person name="Alvarado L."/>
            <person name="Berlin A."/>
            <person name="Borenstein D."/>
            <person name="Chen Z."/>
            <person name="Engels R."/>
            <person name="Freedman E."/>
            <person name="Gellesch M."/>
            <person name="Goldberg J."/>
            <person name="Griggs A."/>
            <person name="Gujja S."/>
            <person name="Heiman D."/>
            <person name="Hepburn T."/>
            <person name="Howarth C."/>
            <person name="Jen D."/>
            <person name="Larson L."/>
            <person name="Lewis B."/>
            <person name="Mehta T."/>
            <person name="Park D."/>
            <person name="Pearson M."/>
            <person name="Roberts A."/>
            <person name="Saif S."/>
            <person name="Shea T."/>
            <person name="Shenoy N."/>
            <person name="Sisk P."/>
            <person name="Stolte C."/>
            <person name="Sykes S."/>
            <person name="Walk T."/>
            <person name="White J."/>
            <person name="Yandava C."/>
            <person name="Nusbaum C."/>
            <person name="Galagan J."/>
            <person name="Birren B."/>
        </authorList>
    </citation>
    <scope>NUCLEOTIDE SEQUENCE [LARGE SCALE GENOMIC DNA]</scope>
    <source>
        <strain evidence="4">K85</strain>
    </source>
</reference>
<dbReference type="SUPFAM" id="SSF140459">
    <property type="entry name" value="PE/PPE dimer-like"/>
    <property type="match status" value="1"/>
</dbReference>